<gene>
    <name evidence="3" type="ORF">HDF09_003368</name>
</gene>
<name>A0A7W8IK58_9BACT</name>
<proteinExistence type="predicted"/>
<keyword evidence="2" id="KW-0472">Membrane</keyword>
<evidence type="ECO:0000256" key="1">
    <source>
        <dbReference type="SAM" id="MobiDB-lite"/>
    </source>
</evidence>
<feature type="transmembrane region" description="Helical" evidence="2">
    <location>
        <begin position="41"/>
        <end position="63"/>
    </location>
</feature>
<feature type="compositionally biased region" description="Polar residues" evidence="1">
    <location>
        <begin position="1"/>
        <end position="11"/>
    </location>
</feature>
<comment type="caution">
    <text evidence="3">The sequence shown here is derived from an EMBL/GenBank/DDBJ whole genome shotgun (WGS) entry which is preliminary data.</text>
</comment>
<evidence type="ECO:0000313" key="3">
    <source>
        <dbReference type="EMBL" id="MBB5318669.1"/>
    </source>
</evidence>
<keyword evidence="4" id="KW-1185">Reference proteome</keyword>
<reference evidence="3" key="1">
    <citation type="submission" date="2020-08" db="EMBL/GenBank/DDBJ databases">
        <title>Genomic Encyclopedia of Type Strains, Phase IV (KMG-V): Genome sequencing to study the core and pangenomes of soil and plant-associated prokaryotes.</title>
        <authorList>
            <person name="Whitman W."/>
        </authorList>
    </citation>
    <scope>NUCLEOTIDE SEQUENCE [LARGE SCALE GENOMIC DNA]</scope>
    <source>
        <strain evidence="3">M8UP27</strain>
    </source>
</reference>
<evidence type="ECO:0000313" key="4">
    <source>
        <dbReference type="Proteomes" id="UP000568106"/>
    </source>
</evidence>
<sequence length="115" mass="13169">MRSLMSGQPQLFPNPEPTVEERPVNQGEPAKRSAPVWLQRLSLFVLVLFCVYLGVLVMVLPWWTRIWDRNEFILARPWLAAVLHNGAVRGMISGLGLLDVWIGISEAVHYRDYRG</sequence>
<evidence type="ECO:0000256" key="2">
    <source>
        <dbReference type="SAM" id="Phobius"/>
    </source>
</evidence>
<dbReference type="Proteomes" id="UP000568106">
    <property type="component" value="Unassembled WGS sequence"/>
</dbReference>
<accession>A0A7W8IK58</accession>
<feature type="region of interest" description="Disordered" evidence="1">
    <location>
        <begin position="1"/>
        <end position="31"/>
    </location>
</feature>
<organism evidence="3 4">
    <name type="scientific">Tunturiibacter empetritectus</name>
    <dbReference type="NCBI Taxonomy" id="3069691"/>
    <lineage>
        <taxon>Bacteria</taxon>
        <taxon>Pseudomonadati</taxon>
        <taxon>Acidobacteriota</taxon>
        <taxon>Terriglobia</taxon>
        <taxon>Terriglobales</taxon>
        <taxon>Acidobacteriaceae</taxon>
        <taxon>Tunturiibacter</taxon>
    </lineage>
</organism>
<keyword evidence="2" id="KW-1133">Transmembrane helix</keyword>
<keyword evidence="2" id="KW-0812">Transmembrane</keyword>
<dbReference type="EMBL" id="JACHDY010000005">
    <property type="protein sequence ID" value="MBB5318669.1"/>
    <property type="molecule type" value="Genomic_DNA"/>
</dbReference>
<protein>
    <submittedName>
        <fullName evidence="3">Uncharacterized protein</fullName>
    </submittedName>
</protein>
<dbReference type="AlphaFoldDB" id="A0A7W8IK58"/>